<gene>
    <name evidence="2" type="ORF">N7450_003436</name>
</gene>
<dbReference type="AlphaFoldDB" id="A0AAD6GY90"/>
<evidence type="ECO:0000313" key="3">
    <source>
        <dbReference type="Proteomes" id="UP001216150"/>
    </source>
</evidence>
<sequence>MNPSTSRRELLSFRPSPTWTRSTSYLLLKALFLVKKCSSMADPPSPSAPRSASMRRRVPLRAATFVEGMPIPDWPQRRNSTLSDSISEARNSIRSSTDDLFLPRVAKGKSQIATEESHWHSAPLGLALLPAIAGVFFQDGSAFVTDVTLLVLAAIFLNWSVRLPCFYGVYEHFETDVSRDWYRSAQTLQKEQAGINTIPESPLEPELKEEDEERDQAIDSSSDQHHSNHHDHRTLSAQAKATKELQIHELAALAACFVFPVIGTWLLHTIRSSLSRPSEGLVSNYNLTIFLLASEVRPFSHLLKLVQARTLHLQRIVASTSAEDTIDHEKVQDLTKRLEELEAHVAETAAARLSSPPQPPTEPSDAPSLLTQAVVEARRAIQPDIEALNRAVRRYEKRTALSTMNTDTRFSQLEASTRDAIALAAAAQRSSASHKSSYAFVLFDFICACIVIPSQLVISFLNLPGRAITLCVMTVRHVLGRHPSTSKPRPRNGKSKDLQTGKLSRIRSKSPPPPPRGPVVSPLAQQQQAMGDKGTVH</sequence>
<feature type="region of interest" description="Disordered" evidence="1">
    <location>
        <begin position="193"/>
        <end position="235"/>
    </location>
</feature>
<name>A0AAD6GY90_9EURO</name>
<evidence type="ECO:0000313" key="2">
    <source>
        <dbReference type="EMBL" id="KAJ5596978.1"/>
    </source>
</evidence>
<evidence type="ECO:0000256" key="1">
    <source>
        <dbReference type="SAM" id="MobiDB-lite"/>
    </source>
</evidence>
<dbReference type="Proteomes" id="UP001216150">
    <property type="component" value="Unassembled WGS sequence"/>
</dbReference>
<keyword evidence="3" id="KW-1185">Reference proteome</keyword>
<reference evidence="2 3" key="1">
    <citation type="journal article" date="2023" name="IMA Fungus">
        <title>Comparative genomic study of the Penicillium genus elucidates a diverse pangenome and 15 lateral gene transfer events.</title>
        <authorList>
            <person name="Petersen C."/>
            <person name="Sorensen T."/>
            <person name="Nielsen M.R."/>
            <person name="Sondergaard T.E."/>
            <person name="Sorensen J.L."/>
            <person name="Fitzpatrick D.A."/>
            <person name="Frisvad J.C."/>
            <person name="Nielsen K.L."/>
        </authorList>
    </citation>
    <scope>NUCLEOTIDE SEQUENCE [LARGE SCALE GENOMIC DNA]</scope>
    <source>
        <strain evidence="2 3">IBT 29057</strain>
    </source>
</reference>
<dbReference type="EMBL" id="JAQJAC010000002">
    <property type="protein sequence ID" value="KAJ5596978.1"/>
    <property type="molecule type" value="Genomic_DNA"/>
</dbReference>
<proteinExistence type="predicted"/>
<dbReference type="PANTHER" id="PTHR42032:SF1">
    <property type="entry name" value="YALI0E30679P"/>
    <property type="match status" value="1"/>
</dbReference>
<organism evidence="2 3">
    <name type="scientific">Penicillium hetheringtonii</name>
    <dbReference type="NCBI Taxonomy" id="911720"/>
    <lineage>
        <taxon>Eukaryota</taxon>
        <taxon>Fungi</taxon>
        <taxon>Dikarya</taxon>
        <taxon>Ascomycota</taxon>
        <taxon>Pezizomycotina</taxon>
        <taxon>Eurotiomycetes</taxon>
        <taxon>Eurotiomycetidae</taxon>
        <taxon>Eurotiales</taxon>
        <taxon>Aspergillaceae</taxon>
        <taxon>Penicillium</taxon>
    </lineage>
</organism>
<protein>
    <submittedName>
        <fullName evidence="2">Uncharacterized protein</fullName>
    </submittedName>
</protein>
<comment type="caution">
    <text evidence="2">The sequence shown here is derived from an EMBL/GenBank/DDBJ whole genome shotgun (WGS) entry which is preliminary data.</text>
</comment>
<feature type="region of interest" description="Disordered" evidence="1">
    <location>
        <begin position="481"/>
        <end position="537"/>
    </location>
</feature>
<accession>A0AAD6GY90</accession>
<dbReference type="PANTHER" id="PTHR42032">
    <property type="entry name" value="YALI0E30679P"/>
    <property type="match status" value="1"/>
</dbReference>